<dbReference type="STRING" id="1077348.A0A2G8S855"/>
<dbReference type="Gene3D" id="3.40.50.300">
    <property type="entry name" value="P-loop containing nucleotide triphosphate hydrolases"/>
    <property type="match status" value="2"/>
</dbReference>
<evidence type="ECO:0000259" key="7">
    <source>
        <dbReference type="PROSITE" id="PS51198"/>
    </source>
</evidence>
<keyword evidence="1 5" id="KW-0547">Nucleotide-binding</keyword>
<evidence type="ECO:0000256" key="5">
    <source>
        <dbReference type="PROSITE-ProRule" id="PRU00560"/>
    </source>
</evidence>
<dbReference type="SUPFAM" id="SSF52540">
    <property type="entry name" value="P-loop containing nucleoside triphosphate hydrolases"/>
    <property type="match status" value="1"/>
</dbReference>
<comment type="caution">
    <text evidence="8">The sequence shown here is derived from an EMBL/GenBank/DDBJ whole genome shotgun (WGS) entry which is preliminary data.</text>
</comment>
<dbReference type="InterPro" id="IPR039904">
    <property type="entry name" value="TRANK1"/>
</dbReference>
<keyword evidence="2 5" id="KW-0378">Hydrolase</keyword>
<dbReference type="GO" id="GO:0004386">
    <property type="term" value="F:helicase activity"/>
    <property type="evidence" value="ECO:0007669"/>
    <property type="project" value="UniProtKB-UniRule"/>
</dbReference>
<keyword evidence="9" id="KW-1185">Reference proteome</keyword>
<accession>A0A2G8S855</accession>
<evidence type="ECO:0000256" key="1">
    <source>
        <dbReference type="ARBA" id="ARBA00022741"/>
    </source>
</evidence>
<organism evidence="8 9">
    <name type="scientific">Ganoderma sinense ZZ0214-1</name>
    <dbReference type="NCBI Taxonomy" id="1077348"/>
    <lineage>
        <taxon>Eukaryota</taxon>
        <taxon>Fungi</taxon>
        <taxon>Dikarya</taxon>
        <taxon>Basidiomycota</taxon>
        <taxon>Agaricomycotina</taxon>
        <taxon>Agaricomycetes</taxon>
        <taxon>Polyporales</taxon>
        <taxon>Polyporaceae</taxon>
        <taxon>Ganoderma</taxon>
    </lineage>
</organism>
<dbReference type="EMBL" id="AYKW01000017">
    <property type="protein sequence ID" value="PIL29959.1"/>
    <property type="molecule type" value="Genomic_DNA"/>
</dbReference>
<dbReference type="GO" id="GO:0005524">
    <property type="term" value="F:ATP binding"/>
    <property type="evidence" value="ECO:0007669"/>
    <property type="project" value="UniProtKB-UniRule"/>
</dbReference>
<evidence type="ECO:0000256" key="4">
    <source>
        <dbReference type="ARBA" id="ARBA00022840"/>
    </source>
</evidence>
<dbReference type="OrthoDB" id="3156807at2759"/>
<dbReference type="Pfam" id="PF00580">
    <property type="entry name" value="UvrD-helicase"/>
    <property type="match status" value="1"/>
</dbReference>
<evidence type="ECO:0000313" key="8">
    <source>
        <dbReference type="EMBL" id="PIL29959.1"/>
    </source>
</evidence>
<keyword evidence="4 5" id="KW-0067">ATP-binding</keyword>
<proteinExistence type="predicted"/>
<dbReference type="PROSITE" id="PS51198">
    <property type="entry name" value="UVRD_HELICASE_ATP_BIND"/>
    <property type="match status" value="1"/>
</dbReference>
<keyword evidence="3 5" id="KW-0347">Helicase</keyword>
<dbReference type="PANTHER" id="PTHR21529:SF4">
    <property type="entry name" value="TPR AND ANKYRIN REPEAT-CONTAINING PROTEIN 1"/>
    <property type="match status" value="1"/>
</dbReference>
<sequence>MSTQSKLKDPRSKGRAVGQAVLSLLDKASLHDEAAIDTAIANLDHLFADTSFDVQEVVEVINTVPHLLEFILSASSDYVFDLLSSKILKTQPKNAEDFPRSLVYKLLDRFSVSLCLRYQRVRDTPPDLVARKQSIPLAFSVLQAISLLNISDTPIEESVDVSGTRWAAKIKEKQTQKRKRSIHTSRAPTIDTKPIIEYGAPVPTSKSEASELAEKVIAEQMAVLRGFLDAFRDEKTVAFFKSVYLPSSPPPQAVAIPAIRTEGSVSSDSPPVVPLSAPSQGAFPLVQPMKAALYFDSAKGFGQWRVLISTRADQDLRQARRRDAKLFQIFVKKIKELSNGHFSDDNQKRLTGTDVAIPVYEAKMTGDTRLVYQVDCVPEFESDVERQVLKIFGIYTHAQLDRRFWDCVGRQLEQKGLEYRNRCTFRNPPVNPGDNVFMPASWPPPAETPEYDPMPMNLNMRKEDYEELHSLLVLGKFVTFSQALLNSILADKDVAHVFEISPYEKKIIEHPSSCYVLGRSGTGKTTAMLFKMLGIERAWEMHRDMMPKPRQLFVTQSRVLAEKVEEYFAKLLESLASAGRSPTELRDITERQKHREEQGLVDRDEEIYWRGDLPKRYGALKEEHFPMFLTYDHVCRLLESEFWHLEQDIRKKDAVSRAIQDALELQEPNAHNTSLSNDYMQQRRTNFVSFGTFLEEYWPHFPQALTKGLDPTLVFGEFMGVIKGSELALGRQEGYLTEEAYNGLSHRTQGTFSNQREVVYKLFETYVKRKKMRGDYDAADRTHSLVNALRSNGVPGEEMDFIYVDEAQDNLLIDALVLRTLCRNPHGMFWPGDTAQTISVGSAFRFNDLKAFLYRVEETNAGANAERRTQPESFHLAVNYRSHAGIVDCAHSVIELISQFWPHAIDALAPEQGLIHGLRPVFFSGWDQNTARYEQFLFGESGSHIEFGAEQCILVRDDAARDKLRSQVGDIGLIMTLYESKGLEFNDVLLYNFFEDSMADLSQWRVVLNALPQDQRAANPAPRFDDARHSGICRELKFLYVAITRARKNLWIADGSEKGEPMRIVWTHKDQIQNCTPGTDVPRLAMSSTAEDWAKTAQTLFNNRRYMQAMHCYERAGKAREKAVACAYYLREVARMTPIRRGDTSIQTVAFVTAAEAFIASAQTAITEKKAYYRIAAQCYVDSGDDYKAAQAYASATEYTLAAQHYRKAGKFEEAVDVIKQHKGRMQSDVVESIVDVSKLYFLREKEMKKALELFNNDEEALEYMDDFGLDMARAQFLEEVGRYAEAADVHISEGNTLEAIRVLSLDTENKTSLERALACLLDGLWRNLSCGVPVNDETLNPSGVVGRLLQLANSFTLTDASNEVLHDEILMFRSIAGRDMQRLLELGEKFTGEGRYPAAFLCLDRVFSMPLKLQASTLPGVAKKLNTFHIYARMLQKLWTVVNPCNDPDVRQVFAIECSTEDLFLIDKDSLLASHCNDRFTPSARKTDQGLLIPRWELERLLKYVLKGRLTKRVNEENNILYGLRLLQPCLSYALSHRCNRVDCPRTHIDAQRYNADDYNLRVRVHIIQILIYQTLYVVEHPFEQARHQRHWLRRLYEAIYPPYYKLGSVNDLSPALIPEFDQGKQVIRVWVQDLLYAIEPHRHPNAFLTNLVQSIRLALKFDQNSATEYLHRLPTVMTYRPPMLLRDHDKSYVVHYFLDSMKNSDENALNKGVLFMNHILEKQISIDIGVLCDFMDHLCGSFILASRMRSTGNLNDVTLPKSWISHLSPTIEALCTRDTQLVKIYKVQIIQLLEPIYTGEDVGHLLFEGRELSSHGHRIRSMFFARICRNLCLWGYNYRIISVCNGILNGITSVRKPGRIFSPLIEQYVDAKTWDHLARAVRHSVTGSNLDEMIQLHYGPKLAGKKSLFNVRLVAYERLDDIPRLLKTDESLSAHDRLQMPMRSFVSAPSLVDTPPPEEYDPEEPHAGEDAEQEEVEHPIDVEDVAQAINTHYVTSVPTEPTAEEKAAAKTIAEAYQKYLARKSVSRRSSEEMRRRIYATFSAQAAKMDWPQRYYRMLFLGPIPHLYIVVEGMKNHLHDARSVAKKRFSLVKHLELENMGSTLTQMNQSFKDAIKLHQTLGPTSDLHKTRDLEKLKACAREAETFMRSLSTAKTFDWEKDMKIALRGIVEVKKTPIKQPKPELNVEDLEDC</sequence>
<protein>
    <recommendedName>
        <fullName evidence="7">UvrD-like helicase ATP-binding domain-containing protein</fullName>
    </recommendedName>
</protein>
<dbReference type="InterPro" id="IPR014016">
    <property type="entry name" value="UvrD-like_ATP-bd"/>
</dbReference>
<dbReference type="GO" id="GO:0016787">
    <property type="term" value="F:hydrolase activity"/>
    <property type="evidence" value="ECO:0007669"/>
    <property type="project" value="UniProtKB-UniRule"/>
</dbReference>
<reference evidence="8 9" key="1">
    <citation type="journal article" date="2015" name="Sci. Rep.">
        <title>Chromosome-level genome map provides insights into diverse defense mechanisms in the medicinal fungus Ganoderma sinense.</title>
        <authorList>
            <person name="Zhu Y."/>
            <person name="Xu J."/>
            <person name="Sun C."/>
            <person name="Zhou S."/>
            <person name="Xu H."/>
            <person name="Nelson D.R."/>
            <person name="Qian J."/>
            <person name="Song J."/>
            <person name="Luo H."/>
            <person name="Xiang L."/>
            <person name="Li Y."/>
            <person name="Xu Z."/>
            <person name="Ji A."/>
            <person name="Wang L."/>
            <person name="Lu S."/>
            <person name="Hayward A."/>
            <person name="Sun W."/>
            <person name="Li X."/>
            <person name="Schwartz D.C."/>
            <person name="Wang Y."/>
            <person name="Chen S."/>
        </authorList>
    </citation>
    <scope>NUCLEOTIDE SEQUENCE [LARGE SCALE GENOMIC DNA]</scope>
    <source>
        <strain evidence="8 9">ZZ0214-1</strain>
    </source>
</reference>
<evidence type="ECO:0000256" key="2">
    <source>
        <dbReference type="ARBA" id="ARBA00022801"/>
    </source>
</evidence>
<evidence type="ECO:0000313" key="9">
    <source>
        <dbReference type="Proteomes" id="UP000230002"/>
    </source>
</evidence>
<dbReference type="SUPFAM" id="SSF48452">
    <property type="entry name" value="TPR-like"/>
    <property type="match status" value="1"/>
</dbReference>
<evidence type="ECO:0000256" key="3">
    <source>
        <dbReference type="ARBA" id="ARBA00022806"/>
    </source>
</evidence>
<dbReference type="InterPro" id="IPR014017">
    <property type="entry name" value="DNA_helicase_UvrD-like_C"/>
</dbReference>
<feature type="domain" description="UvrD-like helicase ATP-binding" evidence="7">
    <location>
        <begin position="497"/>
        <end position="883"/>
    </location>
</feature>
<dbReference type="InterPro" id="IPR027417">
    <property type="entry name" value="P-loop_NTPase"/>
</dbReference>
<evidence type="ECO:0000256" key="6">
    <source>
        <dbReference type="SAM" id="MobiDB-lite"/>
    </source>
</evidence>
<dbReference type="Pfam" id="PF13361">
    <property type="entry name" value="UvrD_C"/>
    <property type="match status" value="1"/>
</dbReference>
<gene>
    <name evidence="8" type="ORF">GSI_07870</name>
</gene>
<dbReference type="InterPro" id="IPR011990">
    <property type="entry name" value="TPR-like_helical_dom_sf"/>
</dbReference>
<dbReference type="Proteomes" id="UP000230002">
    <property type="component" value="Unassembled WGS sequence"/>
</dbReference>
<dbReference type="PANTHER" id="PTHR21529">
    <property type="entry name" value="MAMMARY TURMOR VIRUS RECEPTOR HOMOLOG 1, 2 MTVR1, 2"/>
    <property type="match status" value="1"/>
</dbReference>
<feature type="binding site" evidence="5">
    <location>
        <begin position="518"/>
        <end position="525"/>
    </location>
    <ligand>
        <name>ATP</name>
        <dbReference type="ChEBI" id="CHEBI:30616"/>
    </ligand>
</feature>
<name>A0A2G8S855_9APHY</name>
<feature type="region of interest" description="Disordered" evidence="6">
    <location>
        <begin position="1949"/>
        <end position="1978"/>
    </location>
</feature>
<dbReference type="Gene3D" id="1.25.40.10">
    <property type="entry name" value="Tetratricopeptide repeat domain"/>
    <property type="match status" value="1"/>
</dbReference>